<evidence type="ECO:0000313" key="2">
    <source>
        <dbReference type="EMBL" id="KAK4085700.1"/>
    </source>
</evidence>
<dbReference type="SUPFAM" id="SSF56112">
    <property type="entry name" value="Protein kinase-like (PK-like)"/>
    <property type="match status" value="1"/>
</dbReference>
<comment type="caution">
    <text evidence="2">The sequence shown here is derived from an EMBL/GenBank/DDBJ whole genome shotgun (WGS) entry which is preliminary data.</text>
</comment>
<accession>A0AAE1JJC1</accession>
<feature type="domain" description="Protein kinase" evidence="1">
    <location>
        <begin position="57"/>
        <end position="345"/>
    </location>
</feature>
<dbReference type="PROSITE" id="PS50011">
    <property type="entry name" value="PROTEIN_KINASE_DOM"/>
    <property type="match status" value="1"/>
</dbReference>
<dbReference type="EMBL" id="JAWRVG010000001">
    <property type="protein sequence ID" value="KAK4085700.1"/>
    <property type="molecule type" value="Genomic_DNA"/>
</dbReference>
<proteinExistence type="predicted"/>
<organism evidence="2 3">
    <name type="scientific">Trichoderma aggressivum f. europaeum</name>
    <dbReference type="NCBI Taxonomy" id="173218"/>
    <lineage>
        <taxon>Eukaryota</taxon>
        <taxon>Fungi</taxon>
        <taxon>Dikarya</taxon>
        <taxon>Ascomycota</taxon>
        <taxon>Pezizomycotina</taxon>
        <taxon>Sordariomycetes</taxon>
        <taxon>Hypocreomycetidae</taxon>
        <taxon>Hypocreales</taxon>
        <taxon>Hypocreaceae</taxon>
        <taxon>Trichoderma</taxon>
    </lineage>
</organism>
<dbReference type="RefSeq" id="XP_062761040.1">
    <property type="nucleotide sequence ID" value="XM_062904571.1"/>
</dbReference>
<evidence type="ECO:0000313" key="3">
    <source>
        <dbReference type="Proteomes" id="UP001273209"/>
    </source>
</evidence>
<name>A0AAE1JJC1_9HYPO</name>
<dbReference type="Gene3D" id="1.10.510.10">
    <property type="entry name" value="Transferase(Phosphotransferase) domain 1"/>
    <property type="match status" value="1"/>
</dbReference>
<evidence type="ECO:0000259" key="1">
    <source>
        <dbReference type="PROSITE" id="PS50011"/>
    </source>
</evidence>
<protein>
    <recommendedName>
        <fullName evidence="1">Protein kinase domain-containing protein</fullName>
    </recommendedName>
</protein>
<dbReference type="GO" id="GO:0005524">
    <property type="term" value="F:ATP binding"/>
    <property type="evidence" value="ECO:0007669"/>
    <property type="project" value="InterPro"/>
</dbReference>
<reference evidence="2" key="1">
    <citation type="submission" date="2023-11" db="EMBL/GenBank/DDBJ databases">
        <title>The genome sequences of three competitors of mushroom-forming fungi.</title>
        <authorList>
            <person name="Beijen E."/>
            <person name="Ohm R.A."/>
        </authorList>
    </citation>
    <scope>NUCLEOTIDE SEQUENCE</scope>
    <source>
        <strain evidence="2">CBS 100526</strain>
    </source>
</reference>
<dbReference type="Proteomes" id="UP001273209">
    <property type="component" value="Unassembled WGS sequence"/>
</dbReference>
<dbReference type="AlphaFoldDB" id="A0AAE1JJC1"/>
<keyword evidence="3" id="KW-1185">Reference proteome</keyword>
<sequence>MAAPPRYEIEHVVTSIREDDNDDVRFTVRCNGKVFYIRLSPSNFINSPSMTNKYMSYLEVLKSGQEILGEIYDTDVWDWVMAPFEPFFTNLAPDPSVETITVTLKEYLYPDFFVFILDIIDDKLQPRLVPTDESPYWPSFVRFDDDFLDDLETWTTLYDPAGIIISHKVPKDALFKAPKKVLIDKGHTECFFKRCYGSVQITQELKTYQKIHEAGLDSQVNVCRLYGIVMDDCDFILGLLLTYVDCSDRPLSARVHPEEPDDPMPAVRERWMGQLETALSALHENHIIWGDVKAENVLIDQNEDAWLVDFGGGYTEGWVDKEVAGTVMGDFTGMAKLRALLFPTK</sequence>
<dbReference type="Pfam" id="PF00069">
    <property type="entry name" value="Pkinase"/>
    <property type="match status" value="1"/>
</dbReference>
<dbReference type="GO" id="GO:0004672">
    <property type="term" value="F:protein kinase activity"/>
    <property type="evidence" value="ECO:0007669"/>
    <property type="project" value="InterPro"/>
</dbReference>
<dbReference type="InterPro" id="IPR000719">
    <property type="entry name" value="Prot_kinase_dom"/>
</dbReference>
<gene>
    <name evidence="2" type="ORF">Triagg1_690</name>
</gene>
<dbReference type="InterPro" id="IPR011009">
    <property type="entry name" value="Kinase-like_dom_sf"/>
</dbReference>
<dbReference type="GeneID" id="87921480"/>